<sequence>MIIVAHGPEEFIEKSKKVIEEMAKELDEIGRLTSKIMVHGRKELLKYKLLGYKVKPKEEKILNEKPRIVLHESSIVLLNDIENFNSQYFKALRDELEELMAFVETRKDQFQNHLFILILKDSSVVSLFILSPNAPNFDKIIEDLKEV</sequence>
<name>A0A0U2VFM7_9CREN</name>
<dbReference type="GeneID" id="30680906"/>
<accession>A0A0U2VFM7</accession>
<dbReference type="Proteomes" id="UP000060778">
    <property type="component" value="Chromosome"/>
</dbReference>
<dbReference type="KEGG" id="iis:EYM_07670"/>
<protein>
    <submittedName>
        <fullName evidence="1">Uncharacterized protein</fullName>
    </submittedName>
</protein>
<keyword evidence="2" id="KW-1185">Reference proteome</keyword>
<dbReference type="RefSeq" id="WP_075050488.1">
    <property type="nucleotide sequence ID" value="NZ_CP006867.1"/>
</dbReference>
<evidence type="ECO:0000313" key="2">
    <source>
        <dbReference type="Proteomes" id="UP000060778"/>
    </source>
</evidence>
<dbReference type="EMBL" id="CP006867">
    <property type="protein sequence ID" value="ALU12802.1"/>
    <property type="molecule type" value="Genomic_DNA"/>
</dbReference>
<dbReference type="STRING" id="940295.EYM_07670"/>
<reference evidence="1 2" key="1">
    <citation type="submission" date="2013-11" db="EMBL/GenBank/DDBJ databases">
        <title>Comparative genomics of Ignicoccus.</title>
        <authorList>
            <person name="Podar M."/>
        </authorList>
    </citation>
    <scope>NUCLEOTIDE SEQUENCE [LARGE SCALE GENOMIC DNA]</scope>
    <source>
        <strain evidence="1 2">DSM 13165</strain>
    </source>
</reference>
<gene>
    <name evidence="1" type="ORF">EYM_07670</name>
</gene>
<evidence type="ECO:0000313" key="1">
    <source>
        <dbReference type="EMBL" id="ALU12802.1"/>
    </source>
</evidence>
<organism evidence="1 2">
    <name type="scientific">Ignicoccus islandicus DSM 13165</name>
    <dbReference type="NCBI Taxonomy" id="940295"/>
    <lineage>
        <taxon>Archaea</taxon>
        <taxon>Thermoproteota</taxon>
        <taxon>Thermoprotei</taxon>
        <taxon>Desulfurococcales</taxon>
        <taxon>Desulfurococcaceae</taxon>
        <taxon>Ignicoccus</taxon>
    </lineage>
</organism>
<dbReference type="AlphaFoldDB" id="A0A0U2VFM7"/>
<proteinExistence type="predicted"/>